<evidence type="ECO:0000313" key="3">
    <source>
        <dbReference type="Proteomes" id="UP000603940"/>
    </source>
</evidence>
<gene>
    <name evidence="2" type="ORF">IBL25_07335</name>
</gene>
<dbReference type="EMBL" id="JACTUZ010000019">
    <property type="protein sequence ID" value="MBC9176755.1"/>
    <property type="molecule type" value="Genomic_DNA"/>
</dbReference>
<evidence type="ECO:0000259" key="1">
    <source>
        <dbReference type="Pfam" id="PF13115"/>
    </source>
</evidence>
<keyword evidence="3" id="KW-1185">Reference proteome</keyword>
<sequence length="147" mass="15301">MSITLPVEVAASMTLGGRKPGRPVRFYAGTSLRAVATFLDRSTSQPVDVSDVAFMVRDPTGDEIAVPPAAVAKLGPGVFAIALAVEMPGTWHVVARCSIPSHTVAVASFDVVALPASKPLSAIEYLTTADGRFIYMTSDGSLVVKPA</sequence>
<name>A0ABR7R4V6_9PROT</name>
<dbReference type="Proteomes" id="UP000603940">
    <property type="component" value="Unassembled WGS sequence"/>
</dbReference>
<dbReference type="InterPro" id="IPR032693">
    <property type="entry name" value="YtkA-like_dom"/>
</dbReference>
<feature type="domain" description="YtkA-like" evidence="1">
    <location>
        <begin position="35"/>
        <end position="93"/>
    </location>
</feature>
<accession>A0ABR7R4V6</accession>
<reference evidence="2 3" key="1">
    <citation type="journal article" date="2009" name="Int. J. Syst. Evol. Microbiol.">
        <title>Transfer of Teichococcus ludipueritiae and Muricoccus roseus to the genus Roseomonas, as Roseomonas ludipueritiae comb. nov. and Roseomonas rosea comb. nov., respectively, and emended description of the genus Roseomonas.</title>
        <authorList>
            <person name="Sanchez-Porro C."/>
            <person name="Gallego V."/>
            <person name="Busse H.J."/>
            <person name="Kampfer P."/>
            <person name="Ventosa A."/>
        </authorList>
    </citation>
    <scope>NUCLEOTIDE SEQUENCE [LARGE SCALE GENOMIC DNA]</scope>
    <source>
        <strain evidence="2 3">DSM 14915</strain>
    </source>
</reference>
<evidence type="ECO:0000313" key="2">
    <source>
        <dbReference type="EMBL" id="MBC9176755.1"/>
    </source>
</evidence>
<organism evidence="2 3">
    <name type="scientific">Pseudoroseomonas ludipueritiae</name>
    <dbReference type="NCBI Taxonomy" id="198093"/>
    <lineage>
        <taxon>Bacteria</taxon>
        <taxon>Pseudomonadati</taxon>
        <taxon>Pseudomonadota</taxon>
        <taxon>Alphaproteobacteria</taxon>
        <taxon>Acetobacterales</taxon>
        <taxon>Acetobacteraceae</taxon>
        <taxon>Pseudoroseomonas</taxon>
    </lineage>
</organism>
<dbReference type="Pfam" id="PF13115">
    <property type="entry name" value="YtkA"/>
    <property type="match status" value="1"/>
</dbReference>
<dbReference type="RefSeq" id="WP_187777901.1">
    <property type="nucleotide sequence ID" value="NZ_JACTUZ010000019.1"/>
</dbReference>
<comment type="caution">
    <text evidence="2">The sequence shown here is derived from an EMBL/GenBank/DDBJ whole genome shotgun (WGS) entry which is preliminary data.</text>
</comment>
<proteinExistence type="predicted"/>
<protein>
    <submittedName>
        <fullName evidence="2">FixH family protein</fullName>
    </submittedName>
</protein>